<sequence length="465" mass="50732">MEALPGYPHPNPCLSFWLMGARNSPLIGHRTTDTLPEHADVTIIGSGLSGTAIAYFLLTGPNPPKRVVLLEAREACDGATARNGGHCRPEAFIDYAHYKHDFGKEQATKIIRNEFDTLDLVTEIIEKEGVDCDFWRGFSYAVATDQPSADTLAVLYQEFVNDGGNVEGIVEQILGPEAARRATRCANAFAAYKSPTGSLWPHKLVIHLLSLCIEKHGLNLQTHTPVRAVSSNSDGSWSVQTDRGVVRTDKVVYATNAFTATLLPEFLGHIWPFKGQCSVVVPPKAFSGTNMLQQTYGLVYEEDTALRADYMIQRQKDGLIIFGGRRGAASLDKLLGNTNDSEIYPEMSAALKKALPAFFEGWEEQVEGEGQLHVWSGIMGYTTEGVPYVGELHDKPGAFICAGHQGHGMARIMTCAKGVAQIIQGESWASTGLPECFQPTHERLAKPAGVHSHAEVVEKLEVVDV</sequence>
<keyword evidence="3" id="KW-1185">Reference proteome</keyword>
<dbReference type="Pfam" id="PF01266">
    <property type="entry name" value="DAO"/>
    <property type="match status" value="1"/>
</dbReference>
<protein>
    <submittedName>
        <fullName evidence="2">FAD dependent oxidoreductase</fullName>
    </submittedName>
</protein>
<dbReference type="PANTHER" id="PTHR13847">
    <property type="entry name" value="SARCOSINE DEHYDROGENASE-RELATED"/>
    <property type="match status" value="1"/>
</dbReference>
<dbReference type="InterPro" id="IPR036188">
    <property type="entry name" value="FAD/NAD-bd_sf"/>
</dbReference>
<dbReference type="Gene3D" id="3.50.50.60">
    <property type="entry name" value="FAD/NAD(P)-binding domain"/>
    <property type="match status" value="1"/>
</dbReference>
<organism evidence="2 3">
    <name type="scientific">Roridomyces roridus</name>
    <dbReference type="NCBI Taxonomy" id="1738132"/>
    <lineage>
        <taxon>Eukaryota</taxon>
        <taxon>Fungi</taxon>
        <taxon>Dikarya</taxon>
        <taxon>Basidiomycota</taxon>
        <taxon>Agaricomycotina</taxon>
        <taxon>Agaricomycetes</taxon>
        <taxon>Agaricomycetidae</taxon>
        <taxon>Agaricales</taxon>
        <taxon>Marasmiineae</taxon>
        <taxon>Mycenaceae</taxon>
        <taxon>Roridomyces</taxon>
    </lineage>
</organism>
<dbReference type="PANTHER" id="PTHR13847:SF260">
    <property type="entry name" value="FAD DEPENDENT OXIDOREDUCTASE DOMAIN-CONTAINING PROTEIN"/>
    <property type="match status" value="1"/>
</dbReference>
<dbReference type="AlphaFoldDB" id="A0AAD7B7Y9"/>
<evidence type="ECO:0000313" key="2">
    <source>
        <dbReference type="EMBL" id="KAJ7613167.1"/>
    </source>
</evidence>
<feature type="domain" description="FAD dependent oxidoreductase" evidence="1">
    <location>
        <begin position="40"/>
        <end position="421"/>
    </location>
</feature>
<comment type="caution">
    <text evidence="2">The sequence shown here is derived from an EMBL/GenBank/DDBJ whole genome shotgun (WGS) entry which is preliminary data.</text>
</comment>
<proteinExistence type="predicted"/>
<evidence type="ECO:0000259" key="1">
    <source>
        <dbReference type="Pfam" id="PF01266"/>
    </source>
</evidence>
<dbReference type="Proteomes" id="UP001221142">
    <property type="component" value="Unassembled WGS sequence"/>
</dbReference>
<dbReference type="GO" id="GO:0005737">
    <property type="term" value="C:cytoplasm"/>
    <property type="evidence" value="ECO:0007669"/>
    <property type="project" value="TreeGrafter"/>
</dbReference>
<dbReference type="SUPFAM" id="SSF51905">
    <property type="entry name" value="FAD/NAD(P)-binding domain"/>
    <property type="match status" value="1"/>
</dbReference>
<accession>A0AAD7B7Y9</accession>
<evidence type="ECO:0000313" key="3">
    <source>
        <dbReference type="Proteomes" id="UP001221142"/>
    </source>
</evidence>
<dbReference type="Gene3D" id="3.30.9.10">
    <property type="entry name" value="D-Amino Acid Oxidase, subunit A, domain 2"/>
    <property type="match status" value="1"/>
</dbReference>
<gene>
    <name evidence="2" type="ORF">FB45DRAFT_273523</name>
</gene>
<dbReference type="EMBL" id="JARKIF010000029">
    <property type="protein sequence ID" value="KAJ7613167.1"/>
    <property type="molecule type" value="Genomic_DNA"/>
</dbReference>
<dbReference type="InterPro" id="IPR006076">
    <property type="entry name" value="FAD-dep_OxRdtase"/>
</dbReference>
<name>A0AAD7B7Y9_9AGAR</name>
<reference evidence="2" key="1">
    <citation type="submission" date="2023-03" db="EMBL/GenBank/DDBJ databases">
        <title>Massive genome expansion in bonnet fungi (Mycena s.s.) driven by repeated elements and novel gene families across ecological guilds.</title>
        <authorList>
            <consortium name="Lawrence Berkeley National Laboratory"/>
            <person name="Harder C.B."/>
            <person name="Miyauchi S."/>
            <person name="Viragh M."/>
            <person name="Kuo A."/>
            <person name="Thoen E."/>
            <person name="Andreopoulos B."/>
            <person name="Lu D."/>
            <person name="Skrede I."/>
            <person name="Drula E."/>
            <person name="Henrissat B."/>
            <person name="Morin E."/>
            <person name="Kohler A."/>
            <person name="Barry K."/>
            <person name="LaButti K."/>
            <person name="Morin E."/>
            <person name="Salamov A."/>
            <person name="Lipzen A."/>
            <person name="Mereny Z."/>
            <person name="Hegedus B."/>
            <person name="Baldrian P."/>
            <person name="Stursova M."/>
            <person name="Weitz H."/>
            <person name="Taylor A."/>
            <person name="Grigoriev I.V."/>
            <person name="Nagy L.G."/>
            <person name="Martin F."/>
            <person name="Kauserud H."/>
        </authorList>
    </citation>
    <scope>NUCLEOTIDE SEQUENCE</scope>
    <source>
        <strain evidence="2">9284</strain>
    </source>
</reference>